<reference evidence="5 6" key="1">
    <citation type="submission" date="2019-03" db="EMBL/GenBank/DDBJ databases">
        <title>Draft genome sequence data and analysis of a Fermenting Bacterium, Soehngenia longevitae strain 1933PT, isolated from petroleum reservoir in Azerbaijan.</title>
        <authorList>
            <person name="Grouzdev D.S."/>
            <person name="Bidzhieva S.K."/>
            <person name="Sokolova D.S."/>
            <person name="Tourova T.P."/>
            <person name="Poltaraus A.B."/>
            <person name="Nazina T.N."/>
        </authorList>
    </citation>
    <scope>NUCLEOTIDE SEQUENCE [LARGE SCALE GENOMIC DNA]</scope>
    <source>
        <strain evidence="5 6">1933P</strain>
    </source>
</reference>
<evidence type="ECO:0000313" key="5">
    <source>
        <dbReference type="EMBL" id="TFZ39208.1"/>
    </source>
</evidence>
<gene>
    <name evidence="5" type="ORF">E4100_08875</name>
</gene>
<accession>A0A4Z0D1L7</accession>
<organism evidence="5 6">
    <name type="scientific">Soehngenia longivitae</name>
    <dbReference type="NCBI Taxonomy" id="2562294"/>
    <lineage>
        <taxon>Bacteria</taxon>
        <taxon>Bacillati</taxon>
        <taxon>Bacillota</taxon>
        <taxon>Tissierellia</taxon>
        <taxon>Tissierellales</taxon>
        <taxon>Tissierellaceae</taxon>
        <taxon>Soehngenia</taxon>
    </lineage>
</organism>
<evidence type="ECO:0000256" key="1">
    <source>
        <dbReference type="ARBA" id="ARBA00005901"/>
    </source>
</evidence>
<dbReference type="Gene3D" id="3.30.2320.30">
    <property type="entry name" value="ATP synthase, E subunit, C-terminal"/>
    <property type="match status" value="1"/>
</dbReference>
<dbReference type="InterPro" id="IPR038495">
    <property type="entry name" value="ATPase_E_C"/>
</dbReference>
<dbReference type="OrthoDB" id="1725377at2"/>
<comment type="similarity">
    <text evidence="1">Belongs to the V-ATPase E subunit family.</text>
</comment>
<evidence type="ECO:0000256" key="2">
    <source>
        <dbReference type="ARBA" id="ARBA00022448"/>
    </source>
</evidence>
<evidence type="ECO:0000256" key="4">
    <source>
        <dbReference type="SAM" id="Coils"/>
    </source>
</evidence>
<evidence type="ECO:0008006" key="7">
    <source>
        <dbReference type="Google" id="ProtNLM"/>
    </source>
</evidence>
<evidence type="ECO:0000313" key="6">
    <source>
        <dbReference type="Proteomes" id="UP000298381"/>
    </source>
</evidence>
<sequence length="209" mass="24760">MITVEDKLDIFRKVVYKEEENKFQIALDELKKENESLLEQKKKELEAQRDEIIKRKLAMAEREINEKISEEKTKVKEQVLKMREEILQDFIQSLYLKASAFTKTSEYGQYLFDKVDKAILEFGDMYFTIYVRESDKEIVKKHLEDTYSNRFDKFNIETMPSNLIGGFLIEDKEKTFLVDYSLKTLIDDNEYEIGNKLFSLLEGAGDINE</sequence>
<feature type="coiled-coil region" evidence="4">
    <location>
        <begin position="13"/>
        <end position="85"/>
    </location>
</feature>
<dbReference type="RefSeq" id="WP_135271694.1">
    <property type="nucleotide sequence ID" value="NZ_SRIB01000016.1"/>
</dbReference>
<keyword evidence="6" id="KW-1185">Reference proteome</keyword>
<evidence type="ECO:0000256" key="3">
    <source>
        <dbReference type="ARBA" id="ARBA00023065"/>
    </source>
</evidence>
<dbReference type="EMBL" id="SRIB01000016">
    <property type="protein sequence ID" value="TFZ39208.1"/>
    <property type="molecule type" value="Genomic_DNA"/>
</dbReference>
<keyword evidence="4" id="KW-0175">Coiled coil</keyword>
<comment type="caution">
    <text evidence="5">The sequence shown here is derived from an EMBL/GenBank/DDBJ whole genome shotgun (WGS) entry which is preliminary data.</text>
</comment>
<dbReference type="InterPro" id="IPR002842">
    <property type="entry name" value="ATPase_V1_Esu"/>
</dbReference>
<keyword evidence="3" id="KW-0406">Ion transport</keyword>
<dbReference type="Pfam" id="PF01991">
    <property type="entry name" value="vATP-synt_E"/>
    <property type="match status" value="1"/>
</dbReference>
<proteinExistence type="inferred from homology"/>
<dbReference type="SUPFAM" id="SSF160527">
    <property type="entry name" value="V-type ATPase subunit E-like"/>
    <property type="match status" value="1"/>
</dbReference>
<dbReference type="Proteomes" id="UP000298381">
    <property type="component" value="Unassembled WGS sequence"/>
</dbReference>
<dbReference type="GO" id="GO:0046961">
    <property type="term" value="F:proton-transporting ATPase activity, rotational mechanism"/>
    <property type="evidence" value="ECO:0007669"/>
    <property type="project" value="InterPro"/>
</dbReference>
<dbReference type="AlphaFoldDB" id="A0A4Z0D1L7"/>
<dbReference type="GO" id="GO:0033178">
    <property type="term" value="C:proton-transporting two-sector ATPase complex, catalytic domain"/>
    <property type="evidence" value="ECO:0007669"/>
    <property type="project" value="InterPro"/>
</dbReference>
<name>A0A4Z0D1L7_9FIRM</name>
<keyword evidence="2" id="KW-0813">Transport</keyword>
<protein>
    <recommendedName>
        <fullName evidence="7">ATPase</fullName>
    </recommendedName>
</protein>